<organism evidence="2 3">
    <name type="scientific">Dichanthelium oligosanthes</name>
    <dbReference type="NCBI Taxonomy" id="888268"/>
    <lineage>
        <taxon>Eukaryota</taxon>
        <taxon>Viridiplantae</taxon>
        <taxon>Streptophyta</taxon>
        <taxon>Embryophyta</taxon>
        <taxon>Tracheophyta</taxon>
        <taxon>Spermatophyta</taxon>
        <taxon>Magnoliopsida</taxon>
        <taxon>Liliopsida</taxon>
        <taxon>Poales</taxon>
        <taxon>Poaceae</taxon>
        <taxon>PACMAD clade</taxon>
        <taxon>Panicoideae</taxon>
        <taxon>Panicodae</taxon>
        <taxon>Paniceae</taxon>
        <taxon>Dichantheliinae</taxon>
        <taxon>Dichanthelium</taxon>
    </lineage>
</organism>
<evidence type="ECO:0000259" key="1">
    <source>
        <dbReference type="Pfam" id="PF25019"/>
    </source>
</evidence>
<accession>A0A1E5UVJ4</accession>
<dbReference type="AlphaFoldDB" id="A0A1E5UVJ4"/>
<feature type="non-terminal residue" evidence="2">
    <location>
        <position position="216"/>
    </location>
</feature>
<dbReference type="Proteomes" id="UP000095767">
    <property type="component" value="Unassembled WGS sequence"/>
</dbReference>
<sequence>MRFIEGSLCISDLQRVAYQAEATQANLSIKEGITCLHLKWDINQTIRGKYNLFGKELSQYDKGQKEPLHVSLLQKNFTPSDISGSVVNPSEVSPPDPAINILECLHPPRYLQKLKIFGYPGCSFPDWVQRLRYIQVIEISHCIELQKEDGGIWVKKKIQKINEYWQEKTNEFWQGWQKYEEEWVQCAGDQLKNKAEWVTNEEKDWLKQHSAAEPLP</sequence>
<keyword evidence="3" id="KW-1185">Reference proteome</keyword>
<dbReference type="InterPro" id="IPR056789">
    <property type="entry name" value="LRR_R13L1-DRL21"/>
</dbReference>
<dbReference type="Pfam" id="PF25019">
    <property type="entry name" value="LRR_R13L1-DRL21"/>
    <property type="match status" value="1"/>
</dbReference>
<dbReference type="EMBL" id="LWDX02061916">
    <property type="protein sequence ID" value="OEL16805.1"/>
    <property type="molecule type" value="Genomic_DNA"/>
</dbReference>
<name>A0A1E5UVJ4_9POAL</name>
<protein>
    <recommendedName>
        <fullName evidence="1">R13L1/DRL21-like LRR repeat region domain-containing protein</fullName>
    </recommendedName>
</protein>
<evidence type="ECO:0000313" key="3">
    <source>
        <dbReference type="Proteomes" id="UP000095767"/>
    </source>
</evidence>
<reference evidence="2 3" key="1">
    <citation type="submission" date="2016-09" db="EMBL/GenBank/DDBJ databases">
        <title>The draft genome of Dichanthelium oligosanthes: A C3 panicoid grass species.</title>
        <authorList>
            <person name="Studer A.J."/>
            <person name="Schnable J.C."/>
            <person name="Brutnell T.P."/>
        </authorList>
    </citation>
    <scope>NUCLEOTIDE SEQUENCE [LARGE SCALE GENOMIC DNA]</scope>
    <source>
        <strain evidence="3">cv. Kellogg 1175</strain>
        <tissue evidence="2">Leaf</tissue>
    </source>
</reference>
<dbReference type="OrthoDB" id="654020at2759"/>
<evidence type="ECO:0000313" key="2">
    <source>
        <dbReference type="EMBL" id="OEL16805.1"/>
    </source>
</evidence>
<gene>
    <name evidence="2" type="ORF">BAE44_0022176</name>
</gene>
<comment type="caution">
    <text evidence="2">The sequence shown here is derived from an EMBL/GenBank/DDBJ whole genome shotgun (WGS) entry which is preliminary data.</text>
</comment>
<proteinExistence type="predicted"/>
<feature type="domain" description="R13L1/DRL21-like LRR repeat region" evidence="1">
    <location>
        <begin position="2"/>
        <end position="147"/>
    </location>
</feature>